<gene>
    <name evidence="1" type="ORF">J4Q44_G00078690</name>
</gene>
<accession>A0AAN8LY00</accession>
<protein>
    <submittedName>
        <fullName evidence="1">Uncharacterized protein</fullName>
    </submittedName>
</protein>
<dbReference type="AlphaFoldDB" id="A0AAN8LY00"/>
<evidence type="ECO:0000313" key="2">
    <source>
        <dbReference type="Proteomes" id="UP001356427"/>
    </source>
</evidence>
<reference evidence="1 2" key="1">
    <citation type="submission" date="2021-04" db="EMBL/GenBank/DDBJ databases">
        <authorList>
            <person name="De Guttry C."/>
            <person name="Zahm M."/>
            <person name="Klopp C."/>
            <person name="Cabau C."/>
            <person name="Louis A."/>
            <person name="Berthelot C."/>
            <person name="Parey E."/>
            <person name="Roest Crollius H."/>
            <person name="Montfort J."/>
            <person name="Robinson-Rechavi M."/>
            <person name="Bucao C."/>
            <person name="Bouchez O."/>
            <person name="Gislard M."/>
            <person name="Lluch J."/>
            <person name="Milhes M."/>
            <person name="Lampietro C."/>
            <person name="Lopez Roques C."/>
            <person name="Donnadieu C."/>
            <person name="Braasch I."/>
            <person name="Desvignes T."/>
            <person name="Postlethwait J."/>
            <person name="Bobe J."/>
            <person name="Wedekind C."/>
            <person name="Guiguen Y."/>
        </authorList>
    </citation>
    <scope>NUCLEOTIDE SEQUENCE [LARGE SCALE GENOMIC DNA]</scope>
    <source>
        <strain evidence="1">Cs_M1</strain>
        <tissue evidence="1">Blood</tissue>
    </source>
</reference>
<dbReference type="Proteomes" id="UP001356427">
    <property type="component" value="Unassembled WGS sequence"/>
</dbReference>
<evidence type="ECO:0000313" key="1">
    <source>
        <dbReference type="EMBL" id="KAK6320893.1"/>
    </source>
</evidence>
<organism evidence="1 2">
    <name type="scientific">Coregonus suidteri</name>
    <dbReference type="NCBI Taxonomy" id="861788"/>
    <lineage>
        <taxon>Eukaryota</taxon>
        <taxon>Metazoa</taxon>
        <taxon>Chordata</taxon>
        <taxon>Craniata</taxon>
        <taxon>Vertebrata</taxon>
        <taxon>Euteleostomi</taxon>
        <taxon>Actinopterygii</taxon>
        <taxon>Neopterygii</taxon>
        <taxon>Teleostei</taxon>
        <taxon>Protacanthopterygii</taxon>
        <taxon>Salmoniformes</taxon>
        <taxon>Salmonidae</taxon>
        <taxon>Coregoninae</taxon>
        <taxon>Coregonus</taxon>
    </lineage>
</organism>
<dbReference type="EMBL" id="JAGTTL010000006">
    <property type="protein sequence ID" value="KAK6320893.1"/>
    <property type="molecule type" value="Genomic_DNA"/>
</dbReference>
<comment type="caution">
    <text evidence="1">The sequence shown here is derived from an EMBL/GenBank/DDBJ whole genome shotgun (WGS) entry which is preliminary data.</text>
</comment>
<proteinExistence type="predicted"/>
<name>A0AAN8LY00_9TELE</name>
<sequence>MLLLLLLIGDHTFWKKRKSDRRDQSLQLATRVFDILPRKKVCGADVKSERRGDLLRKTRIPEEYNSKETSKVRFCHYSQHFMGVLSLPEPSRRIMEHNKI</sequence>
<keyword evidence="2" id="KW-1185">Reference proteome</keyword>